<dbReference type="GO" id="GO:0016020">
    <property type="term" value="C:membrane"/>
    <property type="evidence" value="ECO:0007669"/>
    <property type="project" value="InterPro"/>
</dbReference>
<keyword evidence="1" id="KW-1133">Transmembrane helix</keyword>
<dbReference type="Gene3D" id="1.20.1300.10">
    <property type="entry name" value="Fumarate reductase/succinate dehydrogenase, transmembrane subunit"/>
    <property type="match status" value="1"/>
</dbReference>
<feature type="transmembrane region" description="Helical" evidence="1">
    <location>
        <begin position="12"/>
        <end position="36"/>
    </location>
</feature>
<gene>
    <name evidence="2" type="primary">sdh4</name>
</gene>
<dbReference type="AlphaFoldDB" id="A0A342RZ73"/>
<accession>A0A342RZ73</accession>
<reference evidence="2" key="1">
    <citation type="journal article" date="2016" name="Mitochondrial DNA Part B Resour">
        <title>Organellar genome analysis of the heteromorphic red alga Mastocarpus papillatus (Phyllophoraceae, Rhodophyta).</title>
        <authorList>
            <person name="Hughey J.R."/>
            <person name="Mumford T.F."/>
            <person name="Navarrete-Fernandez T.M."/>
            <person name="Huber S.R."/>
            <person name="Freese J.M."/>
            <person name="Murray E.M.C."/>
            <person name="Sissini M.N."/>
            <person name="Gentilhomme A."/>
        </authorList>
    </citation>
    <scope>NUCLEOTIDE SEQUENCE</scope>
</reference>
<sequence length="79" mass="9039">MSIFHWLNLRVAALIVVAGTLFDVEIILLIFGFLVLHVSMGLKAIVYDYIHLKKVKLISLILIRISAIEIIRYALELFT</sequence>
<dbReference type="GeneID" id="29071961"/>
<evidence type="ECO:0000256" key="1">
    <source>
        <dbReference type="SAM" id="Phobius"/>
    </source>
</evidence>
<keyword evidence="1" id="KW-0472">Membrane</keyword>
<keyword evidence="2" id="KW-0496">Mitochondrion</keyword>
<proteinExistence type="predicted"/>
<protein>
    <submittedName>
        <fullName evidence="2">Succinate:cytochrome c oxidoreductase subunit 4</fullName>
    </submittedName>
</protein>
<dbReference type="InterPro" id="IPR034804">
    <property type="entry name" value="SQR/QFR_C/D"/>
</dbReference>
<dbReference type="SUPFAM" id="SSF81343">
    <property type="entry name" value="Fumarate reductase respiratory complex transmembrane subunits"/>
    <property type="match status" value="1"/>
</dbReference>
<dbReference type="EMBL" id="KX525587">
    <property type="protein sequence ID" value="AOL58019.1"/>
    <property type="molecule type" value="Genomic_DNA"/>
</dbReference>
<dbReference type="RefSeq" id="YP_009295535.1">
    <property type="nucleotide sequence ID" value="NC_031166.1"/>
</dbReference>
<name>A0A342RZ73_9FLOR</name>
<geneLocation type="mitochondrion" evidence="2"/>
<evidence type="ECO:0000313" key="2">
    <source>
        <dbReference type="EMBL" id="AOL58019.1"/>
    </source>
</evidence>
<organism evidence="2">
    <name type="scientific">Mastocarpus papillatus</name>
    <dbReference type="NCBI Taxonomy" id="31436"/>
    <lineage>
        <taxon>Eukaryota</taxon>
        <taxon>Rhodophyta</taxon>
        <taxon>Florideophyceae</taxon>
        <taxon>Rhodymeniophycidae</taxon>
        <taxon>Gigartinales</taxon>
        <taxon>Phyllophoraceae</taxon>
        <taxon>Mastocarpus</taxon>
    </lineage>
</organism>
<keyword evidence="1" id="KW-0812">Transmembrane</keyword>